<organism evidence="3 4">
    <name type="scientific">Dendryphion nanum</name>
    <dbReference type="NCBI Taxonomy" id="256645"/>
    <lineage>
        <taxon>Eukaryota</taxon>
        <taxon>Fungi</taxon>
        <taxon>Dikarya</taxon>
        <taxon>Ascomycota</taxon>
        <taxon>Pezizomycotina</taxon>
        <taxon>Dothideomycetes</taxon>
        <taxon>Pleosporomycetidae</taxon>
        <taxon>Pleosporales</taxon>
        <taxon>Torulaceae</taxon>
        <taxon>Dendryphion</taxon>
    </lineage>
</organism>
<evidence type="ECO:0000256" key="1">
    <source>
        <dbReference type="SAM" id="MobiDB-lite"/>
    </source>
</evidence>
<dbReference type="AlphaFoldDB" id="A0A9P9DE01"/>
<name>A0A9P9DE01_9PLEO</name>
<evidence type="ECO:0000259" key="2">
    <source>
        <dbReference type="Pfam" id="PF20150"/>
    </source>
</evidence>
<feature type="compositionally biased region" description="Polar residues" evidence="1">
    <location>
        <begin position="165"/>
        <end position="177"/>
    </location>
</feature>
<feature type="domain" description="2EXR" evidence="2">
    <location>
        <begin position="69"/>
        <end position="137"/>
    </location>
</feature>
<proteinExistence type="predicted"/>
<evidence type="ECO:0000313" key="3">
    <source>
        <dbReference type="EMBL" id="KAH7117655.1"/>
    </source>
</evidence>
<dbReference type="EMBL" id="JAGMWT010000013">
    <property type="protein sequence ID" value="KAH7117655.1"/>
    <property type="molecule type" value="Genomic_DNA"/>
</dbReference>
<dbReference type="InterPro" id="IPR045518">
    <property type="entry name" value="2EXR"/>
</dbReference>
<accession>A0A9P9DE01</accession>
<protein>
    <recommendedName>
        <fullName evidence="2">2EXR domain-containing protein</fullName>
    </recommendedName>
</protein>
<sequence length="393" mass="45078">MRASFPMSQAPRQVSGELKPAGGGVLYRSLKWLRSNKNSSLRNFEQLYQRDLVQMDKDKPSIPQLSPSFWFFPFLPSEMRIKIWHYALDLDLSQRGTAIVSPDGTWFQEGKSSSLLAICKEARYEAQRYQTRLVFKPEPAESISIPTDTTDLNQNPPDQPDQPDTAPSIQSSPNPKTISGPRSMPSTIAFTALRHLILHTEGRKDLNWSKLSLPWHQIESLDLIVTGLDIQQTMLPGVDSITVRTEMVPLYLLLPKLTGLTKLTVVLGDEYFKDWIGHEDYPFDRSLRQCPWILTPEDPDGTLASAWLFFQIILHSRKVRTPAFEIPAFEMWVEDEREDEQRDSWIKCTPAVHVEEREALRLLHRVLPPASISIPRPDIEHVVKLKDSHFMWG</sequence>
<feature type="region of interest" description="Disordered" evidence="1">
    <location>
        <begin position="144"/>
        <end position="183"/>
    </location>
</feature>
<keyword evidence="4" id="KW-1185">Reference proteome</keyword>
<evidence type="ECO:0000313" key="4">
    <source>
        <dbReference type="Proteomes" id="UP000700596"/>
    </source>
</evidence>
<gene>
    <name evidence="3" type="ORF">B0J11DRAFT_592015</name>
</gene>
<dbReference type="Proteomes" id="UP000700596">
    <property type="component" value="Unassembled WGS sequence"/>
</dbReference>
<reference evidence="3" key="1">
    <citation type="journal article" date="2021" name="Nat. Commun.">
        <title>Genetic determinants of endophytism in the Arabidopsis root mycobiome.</title>
        <authorList>
            <person name="Mesny F."/>
            <person name="Miyauchi S."/>
            <person name="Thiergart T."/>
            <person name="Pickel B."/>
            <person name="Atanasova L."/>
            <person name="Karlsson M."/>
            <person name="Huettel B."/>
            <person name="Barry K.W."/>
            <person name="Haridas S."/>
            <person name="Chen C."/>
            <person name="Bauer D."/>
            <person name="Andreopoulos W."/>
            <person name="Pangilinan J."/>
            <person name="LaButti K."/>
            <person name="Riley R."/>
            <person name="Lipzen A."/>
            <person name="Clum A."/>
            <person name="Drula E."/>
            <person name="Henrissat B."/>
            <person name="Kohler A."/>
            <person name="Grigoriev I.V."/>
            <person name="Martin F.M."/>
            <person name="Hacquard S."/>
        </authorList>
    </citation>
    <scope>NUCLEOTIDE SEQUENCE</scope>
    <source>
        <strain evidence="3">MPI-CAGE-CH-0243</strain>
    </source>
</reference>
<comment type="caution">
    <text evidence="3">The sequence shown here is derived from an EMBL/GenBank/DDBJ whole genome shotgun (WGS) entry which is preliminary data.</text>
</comment>
<dbReference type="Pfam" id="PF20150">
    <property type="entry name" value="2EXR"/>
    <property type="match status" value="1"/>
</dbReference>